<name>M4RPY3_9ALTE</name>
<protein>
    <recommendedName>
        <fullName evidence="1">EF-hand domain-containing protein</fullName>
    </recommendedName>
</protein>
<dbReference type="Gene3D" id="1.10.238.10">
    <property type="entry name" value="EF-hand"/>
    <property type="match status" value="2"/>
</dbReference>
<evidence type="ECO:0000313" key="2">
    <source>
        <dbReference type="EMBL" id="AGH44259.1"/>
    </source>
</evidence>
<keyword evidence="3" id="KW-1185">Reference proteome</keyword>
<evidence type="ECO:0000313" key="3">
    <source>
        <dbReference type="Proteomes" id="UP000011864"/>
    </source>
</evidence>
<dbReference type="eggNOG" id="COG5126">
    <property type="taxonomic scope" value="Bacteria"/>
</dbReference>
<dbReference type="STRING" id="1129794.C427_2150"/>
<dbReference type="PROSITE" id="PS00018">
    <property type="entry name" value="EF_HAND_1"/>
    <property type="match status" value="3"/>
</dbReference>
<dbReference type="GO" id="GO:0005509">
    <property type="term" value="F:calcium ion binding"/>
    <property type="evidence" value="ECO:0007669"/>
    <property type="project" value="InterPro"/>
</dbReference>
<dbReference type="EMBL" id="CP003837">
    <property type="protein sequence ID" value="AGH44259.1"/>
    <property type="molecule type" value="Genomic_DNA"/>
</dbReference>
<dbReference type="InterPro" id="IPR002048">
    <property type="entry name" value="EF_hand_dom"/>
</dbReference>
<dbReference type="SUPFAM" id="SSF47473">
    <property type="entry name" value="EF-hand"/>
    <property type="match status" value="1"/>
</dbReference>
<reference evidence="2 3" key="1">
    <citation type="journal article" date="2013" name="Genome Announc.">
        <title>Complete Genome Sequence of Glaciecola psychrophila Strain 170T.</title>
        <authorList>
            <person name="Yin J."/>
            <person name="Chen J."/>
            <person name="Liu G."/>
            <person name="Yu Y."/>
            <person name="Song L."/>
            <person name="Wang X."/>
            <person name="Qu X."/>
        </authorList>
    </citation>
    <scope>NUCLEOTIDE SEQUENCE [LARGE SCALE GENOMIC DNA]</scope>
    <source>
        <strain evidence="2 3">170</strain>
    </source>
</reference>
<dbReference type="KEGG" id="gps:C427_2150"/>
<evidence type="ECO:0000259" key="1">
    <source>
        <dbReference type="Pfam" id="PF13202"/>
    </source>
</evidence>
<proteinExistence type="predicted"/>
<dbReference type="OrthoDB" id="6706523at2"/>
<accession>M4RPY3</accession>
<organism evidence="2 3">
    <name type="scientific">Paraglaciecola psychrophila 170</name>
    <dbReference type="NCBI Taxonomy" id="1129794"/>
    <lineage>
        <taxon>Bacteria</taxon>
        <taxon>Pseudomonadati</taxon>
        <taxon>Pseudomonadota</taxon>
        <taxon>Gammaproteobacteria</taxon>
        <taxon>Alteromonadales</taxon>
        <taxon>Alteromonadaceae</taxon>
        <taxon>Paraglaciecola</taxon>
    </lineage>
</organism>
<dbReference type="HOGENOM" id="CLU_081595_0_0_6"/>
<dbReference type="Proteomes" id="UP000011864">
    <property type="component" value="Chromosome"/>
</dbReference>
<dbReference type="AlphaFoldDB" id="M4RPY3"/>
<dbReference type="RefSeq" id="WP_015430697.1">
    <property type="nucleotide sequence ID" value="NC_020514.1"/>
</dbReference>
<gene>
    <name evidence="2" type="ORF">C427_2150</name>
</gene>
<sequence>MVFVNQYDLDGDWLLYAGEFEHARKRRFNNTDENQDGVVNEEEYVFEYQNKLDTQLVIDRKGQVQQTIVRFNALDKNENDMMEWQEYEASGLRSFTRYDVNEDGNIDTQDLAPVNKWKRKDTAKMTKQQQENLRDRQLALAKRSLSMPSTHDKKGMFSKYDNNQNGVITKAEHQLRRRADFDLTDEDNNGWVSQDEYLFEYQNRMDKQIAKTRLAAIKQTYVRFGVLDKK</sequence>
<dbReference type="PATRIC" id="fig|1129794.4.peg.2126"/>
<dbReference type="InterPro" id="IPR011992">
    <property type="entry name" value="EF-hand-dom_pair"/>
</dbReference>
<dbReference type="Pfam" id="PF13202">
    <property type="entry name" value="EF-hand_5"/>
    <property type="match status" value="1"/>
</dbReference>
<feature type="domain" description="EF-hand" evidence="1">
    <location>
        <begin position="156"/>
        <end position="172"/>
    </location>
</feature>
<dbReference type="InterPro" id="IPR018247">
    <property type="entry name" value="EF_Hand_1_Ca_BS"/>
</dbReference>